<organism evidence="2">
    <name type="scientific">Darwinula stevensoni</name>
    <dbReference type="NCBI Taxonomy" id="69355"/>
    <lineage>
        <taxon>Eukaryota</taxon>
        <taxon>Metazoa</taxon>
        <taxon>Ecdysozoa</taxon>
        <taxon>Arthropoda</taxon>
        <taxon>Crustacea</taxon>
        <taxon>Oligostraca</taxon>
        <taxon>Ostracoda</taxon>
        <taxon>Podocopa</taxon>
        <taxon>Podocopida</taxon>
        <taxon>Darwinulocopina</taxon>
        <taxon>Darwinuloidea</taxon>
        <taxon>Darwinulidae</taxon>
        <taxon>Darwinula</taxon>
    </lineage>
</organism>
<name>A0A7R9A7E5_9CRUS</name>
<gene>
    <name evidence="2" type="ORF">DSTB1V02_LOCUS7398</name>
</gene>
<evidence type="ECO:0000313" key="3">
    <source>
        <dbReference type="Proteomes" id="UP000677054"/>
    </source>
</evidence>
<evidence type="ECO:0000313" key="2">
    <source>
        <dbReference type="EMBL" id="CAD7247568.1"/>
    </source>
</evidence>
<protein>
    <submittedName>
        <fullName evidence="2">Uncharacterized protein</fullName>
    </submittedName>
</protein>
<feature type="region of interest" description="Disordered" evidence="1">
    <location>
        <begin position="20"/>
        <end position="103"/>
    </location>
</feature>
<dbReference type="EMBL" id="CAJPEV010001499">
    <property type="protein sequence ID" value="CAG0892980.1"/>
    <property type="molecule type" value="Genomic_DNA"/>
</dbReference>
<reference evidence="2" key="1">
    <citation type="submission" date="2020-11" db="EMBL/GenBank/DDBJ databases">
        <authorList>
            <person name="Tran Van P."/>
        </authorList>
    </citation>
    <scope>NUCLEOTIDE SEQUENCE</scope>
</reference>
<feature type="compositionally biased region" description="Basic and acidic residues" evidence="1">
    <location>
        <begin position="76"/>
        <end position="103"/>
    </location>
</feature>
<feature type="non-terminal residue" evidence="2">
    <location>
        <position position="1"/>
    </location>
</feature>
<dbReference type="EMBL" id="LR901016">
    <property type="protein sequence ID" value="CAD7247568.1"/>
    <property type="molecule type" value="Genomic_DNA"/>
</dbReference>
<dbReference type="Proteomes" id="UP000677054">
    <property type="component" value="Unassembled WGS sequence"/>
</dbReference>
<evidence type="ECO:0000256" key="1">
    <source>
        <dbReference type="SAM" id="MobiDB-lite"/>
    </source>
</evidence>
<keyword evidence="3" id="KW-1185">Reference proteome</keyword>
<dbReference type="AlphaFoldDB" id="A0A7R9A7E5"/>
<sequence>MGFVRNLSSAGTSISTFVRTVSQASQSNPEEEEDLSSNLPATHPHVASQPPKTRPHRGPPRVMESCTGMVGNISDWKGREGREKLAKEWRVNPDQKGEGRDKL</sequence>
<accession>A0A7R9A7E5</accession>
<proteinExistence type="predicted"/>